<feature type="region of interest" description="Disordered" evidence="1">
    <location>
        <begin position="504"/>
        <end position="594"/>
    </location>
</feature>
<dbReference type="Proteomes" id="UP000799753">
    <property type="component" value="Unassembled WGS sequence"/>
</dbReference>
<feature type="compositionally biased region" description="Low complexity" evidence="1">
    <location>
        <begin position="579"/>
        <end position="589"/>
    </location>
</feature>
<dbReference type="InterPro" id="IPR029731">
    <property type="entry name" value="OSGIN1/2"/>
</dbReference>
<proteinExistence type="predicted"/>
<sequence length="640" mass="67903">MAARLFPSGVDTVIVGNGPSALILSYILHGHTPYYTGSHHDTILDQKLLANAHGNLLHLTPDLYAHFLSSLRYSTQALPINTLLDTLLRPNADTEINPTSCIQWRHEPSKAIPHLVIGETSRPGGQWASGSDGVGETIGTLSYAEQLSLPGYTYREHVAAQGKLEEEEEEGEEEDCDFVRPTRAQVAEYLSAYPAAVGIADSVHTATRVENVYRTRDSDSGGDGGGFMIGSLGIRCKHLVLASGIFTHNIPPPRLLAPIANRAIPEEPLLVIGSGFSAADAIISAPVGRRVIHVYRWEPEMRPSPLRGCHRSAYPEYANIYRQMKLAALSAHRMNSAAAATTTTTRKSNTLPPLYQGHPNAQILTVTTPPNATATTAATVTLRLASGAEIAYKVGGLAYLVGRRGTLDFLSPSLCAEVLPSSPSPSSSSSSSSRSSSPHHHHTPLISTHTLRPKTATSLEVAPRVFVVGSLAGDSLIRHAVGGCVFAAGRVMGVIAPTLAEGGCENANENSKSNANASSKSKSRSESRSSSVGRTPLSCSPGTGTGTAGKIEEGEREREESSTRPSTPHSSRGQLESSTTTTTTTTTTTIPANVNGHEHLHLDRRELAHAVDIASAENANAVWGWSGWWGGGFSVGGRRA</sequence>
<evidence type="ECO:0000256" key="1">
    <source>
        <dbReference type="SAM" id="MobiDB-lite"/>
    </source>
</evidence>
<evidence type="ECO:0008006" key="4">
    <source>
        <dbReference type="Google" id="ProtNLM"/>
    </source>
</evidence>
<feature type="compositionally biased region" description="Low complexity" evidence="1">
    <location>
        <begin position="563"/>
        <end position="572"/>
    </location>
</feature>
<feature type="compositionally biased region" description="Basic and acidic residues" evidence="1">
    <location>
        <begin position="550"/>
        <end position="562"/>
    </location>
</feature>
<feature type="region of interest" description="Disordered" evidence="1">
    <location>
        <begin position="420"/>
        <end position="452"/>
    </location>
</feature>
<dbReference type="PANTHER" id="PTHR15192">
    <property type="entry name" value="PROTEIN CBG05349"/>
    <property type="match status" value="1"/>
</dbReference>
<dbReference type="SUPFAM" id="SSF51905">
    <property type="entry name" value="FAD/NAD(P)-binding domain"/>
    <property type="match status" value="1"/>
</dbReference>
<reference evidence="2" key="1">
    <citation type="journal article" date="2020" name="Stud. Mycol.">
        <title>101 Dothideomycetes genomes: a test case for predicting lifestyles and emergence of pathogens.</title>
        <authorList>
            <person name="Haridas S."/>
            <person name="Albert R."/>
            <person name="Binder M."/>
            <person name="Bloem J."/>
            <person name="Labutti K."/>
            <person name="Salamov A."/>
            <person name="Andreopoulos B."/>
            <person name="Baker S."/>
            <person name="Barry K."/>
            <person name="Bills G."/>
            <person name="Bluhm B."/>
            <person name="Cannon C."/>
            <person name="Castanera R."/>
            <person name="Culley D."/>
            <person name="Daum C."/>
            <person name="Ezra D."/>
            <person name="Gonzalez J."/>
            <person name="Henrissat B."/>
            <person name="Kuo A."/>
            <person name="Liang C."/>
            <person name="Lipzen A."/>
            <person name="Lutzoni F."/>
            <person name="Magnuson J."/>
            <person name="Mondo S."/>
            <person name="Nolan M."/>
            <person name="Ohm R."/>
            <person name="Pangilinan J."/>
            <person name="Park H.-J."/>
            <person name="Ramirez L."/>
            <person name="Alfaro M."/>
            <person name="Sun H."/>
            <person name="Tritt A."/>
            <person name="Yoshinaga Y."/>
            <person name="Zwiers L.-H."/>
            <person name="Turgeon B."/>
            <person name="Goodwin S."/>
            <person name="Spatafora J."/>
            <person name="Crous P."/>
            <person name="Grigoriev I."/>
        </authorList>
    </citation>
    <scope>NUCLEOTIDE SEQUENCE</scope>
    <source>
        <strain evidence="2">CBS 473.64</strain>
    </source>
</reference>
<organism evidence="2 3">
    <name type="scientific">Massarina eburnea CBS 473.64</name>
    <dbReference type="NCBI Taxonomy" id="1395130"/>
    <lineage>
        <taxon>Eukaryota</taxon>
        <taxon>Fungi</taxon>
        <taxon>Dikarya</taxon>
        <taxon>Ascomycota</taxon>
        <taxon>Pezizomycotina</taxon>
        <taxon>Dothideomycetes</taxon>
        <taxon>Pleosporomycetidae</taxon>
        <taxon>Pleosporales</taxon>
        <taxon>Massarineae</taxon>
        <taxon>Massarinaceae</taxon>
        <taxon>Massarina</taxon>
    </lineage>
</organism>
<protein>
    <recommendedName>
        <fullName evidence="4">FAD/NAD(P)-binding domain-containing protein</fullName>
    </recommendedName>
</protein>
<gene>
    <name evidence="2" type="ORF">P280DRAFT_468612</name>
</gene>
<dbReference type="Gene3D" id="3.50.50.60">
    <property type="entry name" value="FAD/NAD(P)-binding domain"/>
    <property type="match status" value="1"/>
</dbReference>
<evidence type="ECO:0000313" key="3">
    <source>
        <dbReference type="Proteomes" id="UP000799753"/>
    </source>
</evidence>
<evidence type="ECO:0000313" key="2">
    <source>
        <dbReference type="EMBL" id="KAF2642171.1"/>
    </source>
</evidence>
<dbReference type="OrthoDB" id="412005at2759"/>
<keyword evidence="3" id="KW-1185">Reference proteome</keyword>
<accession>A0A6A6S4X9</accession>
<dbReference type="InterPro" id="IPR036188">
    <property type="entry name" value="FAD/NAD-bd_sf"/>
</dbReference>
<dbReference type="EMBL" id="MU006782">
    <property type="protein sequence ID" value="KAF2642171.1"/>
    <property type="molecule type" value="Genomic_DNA"/>
</dbReference>
<dbReference type="PANTHER" id="PTHR15192:SF8">
    <property type="entry name" value="FAD_NAD(P)-BINDING DOMAIN-CONTAINING PROTEIN"/>
    <property type="match status" value="1"/>
</dbReference>
<dbReference type="AlphaFoldDB" id="A0A6A6S4X9"/>
<name>A0A6A6S4X9_9PLEO</name>
<feature type="compositionally biased region" description="Low complexity" evidence="1">
    <location>
        <begin position="505"/>
        <end position="520"/>
    </location>
</feature>
<feature type="compositionally biased region" description="Low complexity" evidence="1">
    <location>
        <begin position="420"/>
        <end position="436"/>
    </location>
</feature>